<evidence type="ECO:0000313" key="2">
    <source>
        <dbReference type="EMBL" id="RKO91410.1"/>
    </source>
</evidence>
<keyword evidence="3" id="KW-1185">Reference proteome</keyword>
<dbReference type="OrthoDB" id="2113788at2759"/>
<dbReference type="Gene3D" id="2.60.40.4060">
    <property type="entry name" value="Reeler domain"/>
    <property type="match status" value="1"/>
</dbReference>
<dbReference type="InterPro" id="IPR002861">
    <property type="entry name" value="Reeler_dom"/>
</dbReference>
<dbReference type="Proteomes" id="UP000269721">
    <property type="component" value="Unassembled WGS sequence"/>
</dbReference>
<feature type="non-terminal residue" evidence="2">
    <location>
        <position position="1"/>
    </location>
</feature>
<dbReference type="EMBL" id="KZ995081">
    <property type="protein sequence ID" value="RKO91410.1"/>
    <property type="molecule type" value="Genomic_DNA"/>
</dbReference>
<protein>
    <recommendedName>
        <fullName evidence="1">Reelin domain-containing protein</fullName>
    </recommendedName>
</protein>
<proteinExistence type="predicted"/>
<reference evidence="3" key="1">
    <citation type="journal article" date="2018" name="Nat. Microbiol.">
        <title>Leveraging single-cell genomics to expand the fungal tree of life.</title>
        <authorList>
            <person name="Ahrendt S.R."/>
            <person name="Quandt C.A."/>
            <person name="Ciobanu D."/>
            <person name="Clum A."/>
            <person name="Salamov A."/>
            <person name="Andreopoulos B."/>
            <person name="Cheng J.F."/>
            <person name="Woyke T."/>
            <person name="Pelin A."/>
            <person name="Henrissat B."/>
            <person name="Reynolds N.K."/>
            <person name="Benny G.L."/>
            <person name="Smith M.E."/>
            <person name="James T.Y."/>
            <person name="Grigoriev I.V."/>
        </authorList>
    </citation>
    <scope>NUCLEOTIDE SEQUENCE [LARGE SCALE GENOMIC DNA]</scope>
</reference>
<evidence type="ECO:0000259" key="1">
    <source>
        <dbReference type="Pfam" id="PF02014"/>
    </source>
</evidence>
<evidence type="ECO:0000313" key="3">
    <source>
        <dbReference type="Proteomes" id="UP000269721"/>
    </source>
</evidence>
<feature type="domain" description="Reelin" evidence="1">
    <location>
        <begin position="36"/>
        <end position="140"/>
    </location>
</feature>
<gene>
    <name evidence="2" type="ORF">BDK51DRAFT_30957</name>
</gene>
<dbReference type="AlphaFoldDB" id="A0A4P9WJU2"/>
<organism evidence="2 3">
    <name type="scientific">Blyttiomyces helicus</name>
    <dbReference type="NCBI Taxonomy" id="388810"/>
    <lineage>
        <taxon>Eukaryota</taxon>
        <taxon>Fungi</taxon>
        <taxon>Fungi incertae sedis</taxon>
        <taxon>Chytridiomycota</taxon>
        <taxon>Chytridiomycota incertae sedis</taxon>
        <taxon>Chytridiomycetes</taxon>
        <taxon>Chytridiomycetes incertae sedis</taxon>
        <taxon>Blyttiomyces</taxon>
    </lineage>
</organism>
<dbReference type="Pfam" id="PF02014">
    <property type="entry name" value="Reeler"/>
    <property type="match status" value="1"/>
</dbReference>
<sequence length="158" mass="15814">VCWANPTAIASVANTPMGVETPTLTYTLALPNAIATYTPGGPQLNITLNGPGPFAGLLLYAATTVDNQNHVGTWTGGFDPARYGVMDAITAATSGCAGYGAGATLSHTDGRDKTVPATFGWNPPTAAVGGNVTFWAVVVGSGGAGFEVVPSGEVEVDA</sequence>
<dbReference type="InterPro" id="IPR042307">
    <property type="entry name" value="Reeler_sf"/>
</dbReference>
<accession>A0A4P9WJU2</accession>
<name>A0A4P9WJU2_9FUNG</name>